<dbReference type="InterPro" id="IPR036465">
    <property type="entry name" value="vWFA_dom_sf"/>
</dbReference>
<feature type="transmembrane region" description="Helical" evidence="1">
    <location>
        <begin position="292"/>
        <end position="310"/>
    </location>
</feature>
<dbReference type="Proteomes" id="UP000592181">
    <property type="component" value="Unassembled WGS sequence"/>
</dbReference>
<dbReference type="RefSeq" id="WP_179462013.1">
    <property type="nucleotide sequence ID" value="NZ_JACBZX010000001.1"/>
</dbReference>
<dbReference type="CDD" id="cd00198">
    <property type="entry name" value="vWFA"/>
    <property type="match status" value="1"/>
</dbReference>
<feature type="transmembrane region" description="Helical" evidence="1">
    <location>
        <begin position="37"/>
        <end position="57"/>
    </location>
</feature>
<evidence type="ECO:0000313" key="3">
    <source>
        <dbReference type="EMBL" id="NYG36517.1"/>
    </source>
</evidence>
<accession>A0A852X221</accession>
<dbReference type="Pfam" id="PF13519">
    <property type="entry name" value="VWA_2"/>
    <property type="match status" value="1"/>
</dbReference>
<proteinExistence type="predicted"/>
<dbReference type="PANTHER" id="PTHR37947:SF1">
    <property type="entry name" value="BLL2462 PROTEIN"/>
    <property type="match status" value="1"/>
</dbReference>
<keyword evidence="1" id="KW-0472">Membrane</keyword>
<dbReference type="EMBL" id="JACBZX010000001">
    <property type="protein sequence ID" value="NYG36517.1"/>
    <property type="molecule type" value="Genomic_DNA"/>
</dbReference>
<dbReference type="AlphaFoldDB" id="A0A852X221"/>
<feature type="transmembrane region" description="Helical" evidence="1">
    <location>
        <begin position="6"/>
        <end position="25"/>
    </location>
</feature>
<keyword evidence="1" id="KW-0812">Transmembrane</keyword>
<name>A0A852X221_9MICO</name>
<feature type="domain" description="VWFA" evidence="2">
    <location>
        <begin position="69"/>
        <end position="254"/>
    </location>
</feature>
<dbReference type="Gene3D" id="3.40.50.410">
    <property type="entry name" value="von Willebrand factor, type A domain"/>
    <property type="match status" value="1"/>
</dbReference>
<keyword evidence="4" id="KW-1185">Reference proteome</keyword>
<dbReference type="InterPro" id="IPR002035">
    <property type="entry name" value="VWF_A"/>
</dbReference>
<evidence type="ECO:0000313" key="4">
    <source>
        <dbReference type="Proteomes" id="UP000592181"/>
    </source>
</evidence>
<keyword evidence="1" id="KW-1133">Transmembrane helix</keyword>
<sequence>MTLDPLIPWPLTVLIAVALAALVIWRLVVDPARRLRWALRGVAALAVCLGLLGPALYGGSSRTAATDVNVWFVVDTTTSANARDHQGDLPRIDGYREDVDKIVEEMAGARFSVITFDQQSRVTMPLTTDTTAVQTSMETLSPEISMYSGGSSITAAQDTLRTALERSQERFPNRARVVFYLGDGEQTANQEPAPFDVGDLVDGGAVLGYGTAEGGPMARTELDGSAGEDVKDANGDVGISVIDEDALGQVADQLGVPYVHRDGGDIGPAMAEADPGQVVEEAGDEVEHHTSVAWACALLAILLLGLDVWLMNRDSARLRKAARS</sequence>
<protein>
    <submittedName>
        <fullName evidence="3">Ca-activated chloride channel family protein</fullName>
    </submittedName>
</protein>
<reference evidence="3 4" key="1">
    <citation type="submission" date="2020-07" db="EMBL/GenBank/DDBJ databases">
        <title>Sequencing the genomes of 1000 actinobacteria strains.</title>
        <authorList>
            <person name="Klenk H.-P."/>
        </authorList>
    </citation>
    <scope>NUCLEOTIDE SEQUENCE [LARGE SCALE GENOMIC DNA]</scope>
    <source>
        <strain evidence="3 4">DSM 24723</strain>
    </source>
</reference>
<comment type="caution">
    <text evidence="3">The sequence shown here is derived from an EMBL/GenBank/DDBJ whole genome shotgun (WGS) entry which is preliminary data.</text>
</comment>
<organism evidence="3 4">
    <name type="scientific">Janibacter alkaliphilus</name>
    <dbReference type="NCBI Taxonomy" id="1069963"/>
    <lineage>
        <taxon>Bacteria</taxon>
        <taxon>Bacillati</taxon>
        <taxon>Actinomycetota</taxon>
        <taxon>Actinomycetes</taxon>
        <taxon>Micrococcales</taxon>
        <taxon>Intrasporangiaceae</taxon>
        <taxon>Janibacter</taxon>
    </lineage>
</organism>
<evidence type="ECO:0000256" key="1">
    <source>
        <dbReference type="SAM" id="Phobius"/>
    </source>
</evidence>
<dbReference type="PANTHER" id="PTHR37947">
    <property type="entry name" value="BLL2462 PROTEIN"/>
    <property type="match status" value="1"/>
</dbReference>
<dbReference type="SUPFAM" id="SSF53300">
    <property type="entry name" value="vWA-like"/>
    <property type="match status" value="1"/>
</dbReference>
<gene>
    <name evidence="3" type="ORF">BJY28_000986</name>
</gene>
<evidence type="ECO:0000259" key="2">
    <source>
        <dbReference type="PROSITE" id="PS50234"/>
    </source>
</evidence>
<dbReference type="PROSITE" id="PS50234">
    <property type="entry name" value="VWFA"/>
    <property type="match status" value="1"/>
</dbReference>